<dbReference type="EMBL" id="AE013598">
    <property type="protein sequence ID" value="AAW75070.1"/>
    <property type="molecule type" value="Genomic_DNA"/>
</dbReference>
<dbReference type="Pfam" id="PF01551">
    <property type="entry name" value="Peptidase_M23"/>
    <property type="match status" value="1"/>
</dbReference>
<gene>
    <name evidence="2" type="primary">NlpD</name>
    <name evidence="2" type="ordered locus">XOO1816</name>
</gene>
<organism evidence="2 3">
    <name type="scientific">Xanthomonas oryzae pv. oryzae (strain KACC10331 / KXO85)</name>
    <dbReference type="NCBI Taxonomy" id="291331"/>
    <lineage>
        <taxon>Bacteria</taxon>
        <taxon>Pseudomonadati</taxon>
        <taxon>Pseudomonadota</taxon>
        <taxon>Gammaproteobacteria</taxon>
        <taxon>Lysobacterales</taxon>
        <taxon>Lysobacteraceae</taxon>
        <taxon>Xanthomonas</taxon>
    </lineage>
</organism>
<dbReference type="PANTHER" id="PTHR21666:SF294">
    <property type="entry name" value="PEPTIDASE M23"/>
    <property type="match status" value="1"/>
</dbReference>
<dbReference type="CDD" id="cd12797">
    <property type="entry name" value="M23_peptidase"/>
    <property type="match status" value="1"/>
</dbReference>
<protein>
    <submittedName>
        <fullName evidence="2">Membrane proteins related to metalloendopeptidases</fullName>
    </submittedName>
</protein>
<dbReference type="GO" id="GO:0004222">
    <property type="term" value="F:metalloendopeptidase activity"/>
    <property type="evidence" value="ECO:0007669"/>
    <property type="project" value="TreeGrafter"/>
</dbReference>
<evidence type="ECO:0000313" key="2">
    <source>
        <dbReference type="EMBL" id="AAW75070.1"/>
    </source>
</evidence>
<feature type="domain" description="M23ase beta-sheet core" evidence="1">
    <location>
        <begin position="661"/>
        <end position="761"/>
    </location>
</feature>
<dbReference type="Gene3D" id="2.70.70.10">
    <property type="entry name" value="Glucose Permease (Domain IIA)"/>
    <property type="match status" value="1"/>
</dbReference>
<dbReference type="KEGG" id="xoo:XOO1816"/>
<dbReference type="InterPro" id="IPR011055">
    <property type="entry name" value="Dup_hybrid_motif"/>
</dbReference>
<proteinExistence type="predicted"/>
<dbReference type="AlphaFoldDB" id="Q5H1V1"/>
<dbReference type="HOGENOM" id="CLU_356765_0_0_6"/>
<reference evidence="2 3" key="1">
    <citation type="journal article" date="2005" name="Nucleic Acids Res.">
        <title>The genome sequence of Xanthomonas oryzae pathovar oryzae KACC10331, the bacterial blight pathogen of rice.</title>
        <authorList>
            <person name="Lee B.M."/>
            <person name="Park Y.J."/>
            <person name="Park D.S."/>
            <person name="Kang H.W."/>
            <person name="Kim J.G."/>
            <person name="Song E.S."/>
            <person name="Park I.C."/>
            <person name="Yoon U.H."/>
            <person name="Hahn J.H."/>
            <person name="Koo B.S."/>
            <person name="Lee G.B."/>
            <person name="Kim H."/>
            <person name="Park H.S."/>
            <person name="Yoon K.O."/>
            <person name="Kim J.H."/>
            <person name="Jung C.H."/>
            <person name="Koh N.H."/>
            <person name="Seo J.S."/>
            <person name="Go S.J."/>
        </authorList>
    </citation>
    <scope>NUCLEOTIDE SEQUENCE [LARGE SCALE GENOMIC DNA]</scope>
    <source>
        <strain evidence="3">KACC10331 / KXO85</strain>
    </source>
</reference>
<name>Q5H1V1_XANOR</name>
<evidence type="ECO:0000313" key="3">
    <source>
        <dbReference type="Proteomes" id="UP000006735"/>
    </source>
</evidence>
<dbReference type="Proteomes" id="UP000006735">
    <property type="component" value="Chromosome"/>
</dbReference>
<dbReference type="InterPro" id="IPR050570">
    <property type="entry name" value="Cell_wall_metabolism_enzyme"/>
</dbReference>
<dbReference type="SUPFAM" id="SSF51261">
    <property type="entry name" value="Duplicated hybrid motif"/>
    <property type="match status" value="1"/>
</dbReference>
<dbReference type="STRING" id="291331.XOO1816"/>
<sequence length="786" mass="85337">MTARWAGSPRRRRYRGRYRHARRQWQQYRGCGWGHESSCGFSGAAKGGSDDCVDTIDFFEEGVVAIRRAQHAQAAAQAQAFDQADHVGQRHQAVALHRHHDGGHAHARGVDTVQVDGFGQTQIGIHRRACHVLRAGGVQIVFGGHTHAAIDHFRRRIEALAEFFRRAVAEHGELTGQRQTVLFCALQLAQRHRAALQCTPGRGIWVRTMRTTYRNQGPDAGRMTNGELQANQRTVGIADKTVQTSDAQRVQQRSDRIGLIGGIDRRIQAAIGAEKVERKQTPRCRIQRAATAHQPIHPALLREQVAGGQMAVRRDAAGHEHHRRIGRADQFIAQPQLAHAGMAHRQSNDAFAAHGSDVVIDDGGGVNGIVDRRRCCIHEAHGGIQGGSAIELRGARVRRAQGTSRTIFRRTRGPRRIWHQTRTLARSAGCPGIKGPVPPPVSMVRLRCQRIFAMSISSCGWKDIFSSDTTPARDGPHTCAPFARIDGVPHFVLRTPLSALIVALVLLLGCARPVDAQQLWHWPGVAATQSPASQSAPTAIGTGAALQLEWQAPVYLAWVTNPLAGPAQLRLSAPPSEDYRAVPQLPLTLAMAPNERRLVTRLYLASSLRPLGGLGLTLDVVPGDPRATPQPVPYQLPFRGVPVQVAQGFGGHFSHADAPNWYAVDFAMPQGTPVLAARDGVVMQVQRDVVDNSPNDPAAGGGNLVRVLHADGSMALYAHLAPDGVAVRLGQAVRTGERLGSSGNTGFSRAPHLHFAIQRNADMQLVSLPFRMLGPQGELQFPSPAP</sequence>
<accession>Q5H1V1</accession>
<dbReference type="PANTHER" id="PTHR21666">
    <property type="entry name" value="PEPTIDASE-RELATED"/>
    <property type="match status" value="1"/>
</dbReference>
<evidence type="ECO:0000259" key="1">
    <source>
        <dbReference type="Pfam" id="PF01551"/>
    </source>
</evidence>
<dbReference type="InterPro" id="IPR016047">
    <property type="entry name" value="M23ase_b-sheet_dom"/>
</dbReference>
<keyword evidence="3" id="KW-1185">Reference proteome</keyword>